<dbReference type="InterPro" id="IPR029058">
    <property type="entry name" value="AB_hydrolase_fold"/>
</dbReference>
<evidence type="ECO:0000259" key="3">
    <source>
        <dbReference type="Pfam" id="PF07859"/>
    </source>
</evidence>
<feature type="domain" description="Alpha/beta hydrolase fold-3" evidence="3">
    <location>
        <begin position="72"/>
        <end position="273"/>
    </location>
</feature>
<dbReference type="PANTHER" id="PTHR48081:SF8">
    <property type="entry name" value="ALPHA_BETA HYDROLASE FOLD-3 DOMAIN-CONTAINING PROTEIN-RELATED"/>
    <property type="match status" value="1"/>
</dbReference>
<comment type="similarity">
    <text evidence="1">Belongs to the 'GDXG' lipolytic enzyme family.</text>
</comment>
<sequence>MSWQLKALRVFLRLGVKRSLRRQRDSYSARRAFAFGAWLNARGRPWREFHAEALGALPALWTACPEPGAPVVLYFHGGGYVTGSPRTHAPLARYLARRAGVALCLPAYRLAPEHPFPAAFEDACAAWHALLARGHAPEQIILGGDSAGGGLALALLSHLCTTRAARPAGVFAFSPFTDLTLSGASLTGNARSEILLPAERLERLRARILQGADPADPRISPLFGQFDDAPPVFLQAARTEILRDDTLRMAERLRAQGVRVDCDIRGNLPHVWQFFPGWLPEARESLRQTGDFIRACLSR</sequence>
<evidence type="ECO:0000313" key="5">
    <source>
        <dbReference type="Proteomes" id="UP000529417"/>
    </source>
</evidence>
<evidence type="ECO:0000313" key="4">
    <source>
        <dbReference type="EMBL" id="NYS24135.1"/>
    </source>
</evidence>
<dbReference type="RefSeq" id="WP_179904843.1">
    <property type="nucleotide sequence ID" value="NZ_JACBXS010000006.1"/>
</dbReference>
<dbReference type="SUPFAM" id="SSF53474">
    <property type="entry name" value="alpha/beta-Hydrolases"/>
    <property type="match status" value="1"/>
</dbReference>
<evidence type="ECO:0000256" key="1">
    <source>
        <dbReference type="ARBA" id="ARBA00010515"/>
    </source>
</evidence>
<name>A0A7Z0HXJ3_9RHOB</name>
<dbReference type="EMBL" id="JACBXS010000006">
    <property type="protein sequence ID" value="NYS24135.1"/>
    <property type="molecule type" value="Genomic_DNA"/>
</dbReference>
<evidence type="ECO:0000256" key="2">
    <source>
        <dbReference type="ARBA" id="ARBA00022801"/>
    </source>
</evidence>
<dbReference type="PANTHER" id="PTHR48081">
    <property type="entry name" value="AB HYDROLASE SUPERFAMILY PROTEIN C4A8.06C"/>
    <property type="match status" value="1"/>
</dbReference>
<dbReference type="InterPro" id="IPR002168">
    <property type="entry name" value="Lipase_GDXG_HIS_AS"/>
</dbReference>
<gene>
    <name evidence="4" type="ORF">HUK65_03950</name>
</gene>
<keyword evidence="5" id="KW-1185">Reference proteome</keyword>
<dbReference type="Proteomes" id="UP000529417">
    <property type="component" value="Unassembled WGS sequence"/>
</dbReference>
<dbReference type="InterPro" id="IPR050300">
    <property type="entry name" value="GDXG_lipolytic_enzyme"/>
</dbReference>
<reference evidence="4 5" key="1">
    <citation type="journal article" date="2000" name="Arch. Microbiol.">
        <title>Rhodobaca bogoriensis gen. nov. and sp. nov., an alkaliphilic purple nonsulfur bacterium from African Rift Valley soda lakes.</title>
        <authorList>
            <person name="Milford A.D."/>
            <person name="Achenbach L.A."/>
            <person name="Jung D.O."/>
            <person name="Madigan M.T."/>
        </authorList>
    </citation>
    <scope>NUCLEOTIDE SEQUENCE [LARGE SCALE GENOMIC DNA]</scope>
    <source>
        <strain evidence="4 5">2376</strain>
    </source>
</reference>
<accession>A0A7Z0HXJ3</accession>
<dbReference type="AlphaFoldDB" id="A0A7Z0HXJ3"/>
<dbReference type="PROSITE" id="PS01173">
    <property type="entry name" value="LIPASE_GDXG_HIS"/>
    <property type="match status" value="1"/>
</dbReference>
<comment type="caution">
    <text evidence="4">The sequence shown here is derived from an EMBL/GenBank/DDBJ whole genome shotgun (WGS) entry which is preliminary data.</text>
</comment>
<dbReference type="GO" id="GO:0016787">
    <property type="term" value="F:hydrolase activity"/>
    <property type="evidence" value="ECO:0007669"/>
    <property type="project" value="UniProtKB-KW"/>
</dbReference>
<protein>
    <submittedName>
        <fullName evidence="4">Alpha/beta hydrolase</fullName>
    </submittedName>
</protein>
<proteinExistence type="inferred from homology"/>
<dbReference type="InterPro" id="IPR013094">
    <property type="entry name" value="AB_hydrolase_3"/>
</dbReference>
<keyword evidence="2 4" id="KW-0378">Hydrolase</keyword>
<organism evidence="4 5">
    <name type="scientific">Rhabdonatronobacter sediminivivens</name>
    <dbReference type="NCBI Taxonomy" id="2743469"/>
    <lineage>
        <taxon>Bacteria</taxon>
        <taxon>Pseudomonadati</taxon>
        <taxon>Pseudomonadota</taxon>
        <taxon>Alphaproteobacteria</taxon>
        <taxon>Rhodobacterales</taxon>
        <taxon>Paracoccaceae</taxon>
        <taxon>Rhabdonatronobacter</taxon>
    </lineage>
</organism>
<dbReference type="Pfam" id="PF07859">
    <property type="entry name" value="Abhydrolase_3"/>
    <property type="match status" value="1"/>
</dbReference>
<dbReference type="Gene3D" id="3.40.50.1820">
    <property type="entry name" value="alpha/beta hydrolase"/>
    <property type="match status" value="1"/>
</dbReference>